<dbReference type="InterPro" id="IPR000086">
    <property type="entry name" value="NUDIX_hydrolase_dom"/>
</dbReference>
<sequence>MDEAAFLDSYDPDRFERPSLAVDLILTSVVNGAPAVLLHRRRDHPFAGSWALPGGFVGIGESLDDAARRVLVDKAQMDGAYLEQLYTFGAVERDPRMRIVSTAYFALLPAERFMTAAALALAQIDRPEDGTATASIAGEPVPLAFDHAAMLDLAIRRLRGKLDWSPVAFALLPERFTLRALQDVHEAILGRPLNKPAFRRRLIDSGRIAATGERETGASFRPAELYRHVGQG</sequence>
<keyword evidence="3" id="KW-0378">Hydrolase</keyword>
<comment type="caution">
    <text evidence="3">The sequence shown here is derived from an EMBL/GenBank/DDBJ whole genome shotgun (WGS) entry which is preliminary data.</text>
</comment>
<name>A0A7W7AJY4_9SPHN</name>
<evidence type="ECO:0000313" key="4">
    <source>
        <dbReference type="Proteomes" id="UP000574769"/>
    </source>
</evidence>
<dbReference type="AlphaFoldDB" id="A0A7W7AJY4"/>
<dbReference type="Pfam" id="PF21906">
    <property type="entry name" value="WHD_NrtR"/>
    <property type="match status" value="1"/>
</dbReference>
<dbReference type="Pfam" id="PF00293">
    <property type="entry name" value="NUDIX"/>
    <property type="match status" value="1"/>
</dbReference>
<dbReference type="InterPro" id="IPR054105">
    <property type="entry name" value="WHD_NrtR"/>
</dbReference>
<dbReference type="SUPFAM" id="SSF55811">
    <property type="entry name" value="Nudix"/>
    <property type="match status" value="1"/>
</dbReference>
<dbReference type="PANTHER" id="PTHR43736">
    <property type="entry name" value="ADP-RIBOSE PYROPHOSPHATASE"/>
    <property type="match status" value="1"/>
</dbReference>
<dbReference type="CDD" id="cd18873">
    <property type="entry name" value="NUDIX_NadM_like"/>
    <property type="match status" value="1"/>
</dbReference>
<dbReference type="Proteomes" id="UP000574769">
    <property type="component" value="Unassembled WGS sequence"/>
</dbReference>
<reference evidence="3 4" key="1">
    <citation type="submission" date="2020-08" db="EMBL/GenBank/DDBJ databases">
        <title>Genomic Encyclopedia of Type Strains, Phase IV (KMG-IV): sequencing the most valuable type-strain genomes for metagenomic binning, comparative biology and taxonomic classification.</title>
        <authorList>
            <person name="Goeker M."/>
        </authorList>
    </citation>
    <scope>NUCLEOTIDE SEQUENCE [LARGE SCALE GENOMIC DNA]</scope>
    <source>
        <strain evidence="3 4">DSM 15867</strain>
    </source>
</reference>
<dbReference type="PANTHER" id="PTHR43736:SF4">
    <property type="entry name" value="SLR1690 PROTEIN"/>
    <property type="match status" value="1"/>
</dbReference>
<dbReference type="SUPFAM" id="SSF46785">
    <property type="entry name" value="Winged helix' DNA-binding domain"/>
    <property type="match status" value="1"/>
</dbReference>
<feature type="domain" description="Nudix hydrolase" evidence="1">
    <location>
        <begin position="31"/>
        <end position="106"/>
    </location>
</feature>
<dbReference type="RefSeq" id="WP_184113275.1">
    <property type="nucleotide sequence ID" value="NZ_JACHNY010000003.1"/>
</dbReference>
<dbReference type="InterPro" id="IPR036388">
    <property type="entry name" value="WH-like_DNA-bd_sf"/>
</dbReference>
<organism evidence="3 4">
    <name type="scientific">Sphingomonas abaci</name>
    <dbReference type="NCBI Taxonomy" id="237611"/>
    <lineage>
        <taxon>Bacteria</taxon>
        <taxon>Pseudomonadati</taxon>
        <taxon>Pseudomonadota</taxon>
        <taxon>Alphaproteobacteria</taxon>
        <taxon>Sphingomonadales</taxon>
        <taxon>Sphingomonadaceae</taxon>
        <taxon>Sphingomonas</taxon>
    </lineage>
</organism>
<evidence type="ECO:0000259" key="1">
    <source>
        <dbReference type="Pfam" id="PF00293"/>
    </source>
</evidence>
<evidence type="ECO:0000313" key="3">
    <source>
        <dbReference type="EMBL" id="MBB4617427.1"/>
    </source>
</evidence>
<dbReference type="GO" id="GO:0035539">
    <property type="term" value="F:8-oxo-7,8-dihydrodeoxyguanosine triphosphate pyrophosphatase activity"/>
    <property type="evidence" value="ECO:0007669"/>
    <property type="project" value="UniProtKB-EC"/>
</dbReference>
<keyword evidence="4" id="KW-1185">Reference proteome</keyword>
<dbReference type="EMBL" id="JACHNY010000003">
    <property type="protein sequence ID" value="MBB4617427.1"/>
    <property type="molecule type" value="Genomic_DNA"/>
</dbReference>
<dbReference type="EC" id="3.6.1.55" evidence="3"/>
<feature type="domain" description="NrtR DNA-binding winged helix" evidence="2">
    <location>
        <begin position="168"/>
        <end position="227"/>
    </location>
</feature>
<dbReference type="InterPro" id="IPR036390">
    <property type="entry name" value="WH_DNA-bd_sf"/>
</dbReference>
<evidence type="ECO:0000259" key="2">
    <source>
        <dbReference type="Pfam" id="PF21906"/>
    </source>
</evidence>
<gene>
    <name evidence="3" type="ORF">GGQ96_001555</name>
</gene>
<dbReference type="Gene3D" id="1.10.10.10">
    <property type="entry name" value="Winged helix-like DNA-binding domain superfamily/Winged helix DNA-binding domain"/>
    <property type="match status" value="1"/>
</dbReference>
<protein>
    <submittedName>
        <fullName evidence="3">8-oxo-dGTP diphosphatase</fullName>
        <ecNumber evidence="3">3.6.1.55</ecNumber>
    </submittedName>
</protein>
<proteinExistence type="predicted"/>
<dbReference type="InterPro" id="IPR015797">
    <property type="entry name" value="NUDIX_hydrolase-like_dom_sf"/>
</dbReference>
<dbReference type="Gene3D" id="3.90.79.10">
    <property type="entry name" value="Nucleoside Triphosphate Pyrophosphohydrolase"/>
    <property type="match status" value="1"/>
</dbReference>
<accession>A0A7W7AJY4</accession>